<name>A0AAD9RHS9_9HYME</name>
<accession>A0AAD9RHS9</accession>
<dbReference type="EMBL" id="JAIFRP010000096">
    <property type="protein sequence ID" value="KAK2579351.1"/>
    <property type="molecule type" value="Genomic_DNA"/>
</dbReference>
<evidence type="ECO:0000256" key="2">
    <source>
        <dbReference type="SAM" id="MobiDB-lite"/>
    </source>
</evidence>
<protein>
    <submittedName>
        <fullName evidence="5">Uncharacterized protein</fullName>
    </submittedName>
</protein>
<evidence type="ECO:0000313" key="6">
    <source>
        <dbReference type="Proteomes" id="UP001258017"/>
    </source>
</evidence>
<organism evidence="5 6">
    <name type="scientific">Odynerus spinipes</name>
    <dbReference type="NCBI Taxonomy" id="1348599"/>
    <lineage>
        <taxon>Eukaryota</taxon>
        <taxon>Metazoa</taxon>
        <taxon>Ecdysozoa</taxon>
        <taxon>Arthropoda</taxon>
        <taxon>Hexapoda</taxon>
        <taxon>Insecta</taxon>
        <taxon>Pterygota</taxon>
        <taxon>Neoptera</taxon>
        <taxon>Endopterygota</taxon>
        <taxon>Hymenoptera</taxon>
        <taxon>Apocrita</taxon>
        <taxon>Aculeata</taxon>
        <taxon>Vespoidea</taxon>
        <taxon>Vespidae</taxon>
        <taxon>Eumeninae</taxon>
        <taxon>Odynerus</taxon>
    </lineage>
</organism>
<feature type="compositionally biased region" description="Basic and acidic residues" evidence="2">
    <location>
        <begin position="24"/>
        <end position="42"/>
    </location>
</feature>
<comment type="caution">
    <text evidence="5">The sequence shown here is derived from an EMBL/GenBank/DDBJ whole genome shotgun (WGS) entry which is preliminary data.</text>
</comment>
<reference evidence="5" key="1">
    <citation type="submission" date="2021-08" db="EMBL/GenBank/DDBJ databases">
        <authorList>
            <person name="Misof B."/>
            <person name="Oliver O."/>
            <person name="Podsiadlowski L."/>
            <person name="Donath A."/>
            <person name="Peters R."/>
            <person name="Mayer C."/>
            <person name="Rust J."/>
            <person name="Gunkel S."/>
            <person name="Lesny P."/>
            <person name="Martin S."/>
            <person name="Oeyen J.P."/>
            <person name="Petersen M."/>
            <person name="Panagiotis P."/>
            <person name="Wilbrandt J."/>
            <person name="Tanja T."/>
        </authorList>
    </citation>
    <scope>NUCLEOTIDE SEQUENCE</scope>
    <source>
        <strain evidence="5">GBR_01_08_01A</strain>
        <tissue evidence="5">Thorax + abdomen</tissue>
    </source>
</reference>
<evidence type="ECO:0000256" key="1">
    <source>
        <dbReference type="SAM" id="Coils"/>
    </source>
</evidence>
<feature type="domain" description="Casein kinase substrate phosphoprotein PP28" evidence="3">
    <location>
        <begin position="95"/>
        <end position="175"/>
    </location>
</feature>
<feature type="compositionally biased region" description="Basic residues" evidence="2">
    <location>
        <begin position="1"/>
        <end position="15"/>
    </location>
</feature>
<dbReference type="Proteomes" id="UP001258017">
    <property type="component" value="Unassembled WGS sequence"/>
</dbReference>
<feature type="compositionally biased region" description="Basic and acidic residues" evidence="2">
    <location>
        <begin position="116"/>
        <end position="128"/>
    </location>
</feature>
<dbReference type="InterPro" id="IPR006578">
    <property type="entry name" value="MADF-dom"/>
</dbReference>
<dbReference type="InterPro" id="IPR039876">
    <property type="entry name" value="HAP28"/>
</dbReference>
<feature type="region of interest" description="Disordered" evidence="2">
    <location>
        <begin position="1"/>
        <end position="128"/>
    </location>
</feature>
<dbReference type="PANTHER" id="PTHR22055">
    <property type="entry name" value="28 KDA HEAT- AND ACID-STABLE PHOSPHOPROTEIN PDGF-ASSOCIATED PROTEIN"/>
    <property type="match status" value="1"/>
</dbReference>
<reference evidence="5" key="2">
    <citation type="journal article" date="2023" name="Commun. Biol.">
        <title>Intrasexual cuticular hydrocarbon dimorphism in a wasp sheds light on hydrocarbon biosynthesis genes in Hymenoptera.</title>
        <authorList>
            <person name="Moris V.C."/>
            <person name="Podsiadlowski L."/>
            <person name="Martin S."/>
            <person name="Oeyen J.P."/>
            <person name="Donath A."/>
            <person name="Petersen M."/>
            <person name="Wilbrandt J."/>
            <person name="Misof B."/>
            <person name="Liedtke D."/>
            <person name="Thamm M."/>
            <person name="Scheiner R."/>
            <person name="Schmitt T."/>
            <person name="Niehuis O."/>
        </authorList>
    </citation>
    <scope>NUCLEOTIDE SEQUENCE</scope>
    <source>
        <strain evidence="5">GBR_01_08_01A</strain>
    </source>
</reference>
<dbReference type="Pfam" id="PF10252">
    <property type="entry name" value="PP28"/>
    <property type="match status" value="1"/>
</dbReference>
<sequence>MPRGKFVNHKGRNRHFTNPEELEEQRRQEEEKRQWRKNKDNESSSDEEVEPKAHASRNKSKNVSASETDSETESDSESETEGKAKGVENLIQVENPNRVQKKAKKLSQLNQSLDSAKPELSRKEKEQLEKQRAYANYQKLHAAGKTDEARADLARLAIIKQQREEAAKRREDEKRQKELAQQKKTELTQKALVTWSEEETIKLLILYGQYECLKYPFDDNFDKKMCRYKAYKNLVDVMNIPCLTIYDCITKIENLRKQYCYELSKIAAAISCGKFYEPKMKYFKLMHELFFPSVNSDKITKHIVKDVCIEADLMDKGKDDEFDMFGKNIAYQLRNIDLETAIELEKQIQDLVTEERLSSIKWSLSSDNVICCCSCSNCEEVRKKEAAKLSVTKYSEPTTSKTCHCSPCCK</sequence>
<dbReference type="AlphaFoldDB" id="A0AAD9RHS9"/>
<keyword evidence="1" id="KW-0175">Coiled coil</keyword>
<feature type="coiled-coil region" evidence="1">
    <location>
        <begin position="156"/>
        <end position="190"/>
    </location>
</feature>
<evidence type="ECO:0000259" key="3">
    <source>
        <dbReference type="Pfam" id="PF10252"/>
    </source>
</evidence>
<evidence type="ECO:0000313" key="5">
    <source>
        <dbReference type="EMBL" id="KAK2579351.1"/>
    </source>
</evidence>
<keyword evidence="6" id="KW-1185">Reference proteome</keyword>
<proteinExistence type="predicted"/>
<feature type="domain" description="MADF" evidence="4">
    <location>
        <begin position="206"/>
        <end position="287"/>
    </location>
</feature>
<dbReference type="Pfam" id="PF10545">
    <property type="entry name" value="MADF_DNA_bdg"/>
    <property type="match status" value="1"/>
</dbReference>
<feature type="compositionally biased region" description="Acidic residues" evidence="2">
    <location>
        <begin position="68"/>
        <end position="79"/>
    </location>
</feature>
<dbReference type="InterPro" id="IPR019380">
    <property type="entry name" value="Casein_kinase_sb_PP28"/>
</dbReference>
<evidence type="ECO:0000259" key="4">
    <source>
        <dbReference type="Pfam" id="PF10545"/>
    </source>
</evidence>
<gene>
    <name evidence="5" type="ORF">KPH14_008301</name>
</gene>